<dbReference type="Proteomes" id="UP001174932">
    <property type="component" value="Unassembled WGS sequence"/>
</dbReference>
<dbReference type="InterPro" id="IPR003594">
    <property type="entry name" value="HATPase_dom"/>
</dbReference>
<feature type="domain" description="Histidine kinase" evidence="11">
    <location>
        <begin position="215"/>
        <end position="413"/>
    </location>
</feature>
<keyword evidence="7" id="KW-0547">Nucleotide-binding</keyword>
<gene>
    <name evidence="13" type="ORF">Q4481_18005</name>
</gene>
<keyword evidence="5" id="KW-0597">Phosphoprotein</keyword>
<feature type="transmembrane region" description="Helical" evidence="10">
    <location>
        <begin position="12"/>
        <end position="31"/>
    </location>
</feature>
<keyword evidence="9 13" id="KW-0067">ATP-binding</keyword>
<comment type="caution">
    <text evidence="13">The sequence shown here is derived from an EMBL/GenBank/DDBJ whole genome shotgun (WGS) entry which is preliminary data.</text>
</comment>
<dbReference type="PANTHER" id="PTHR44936">
    <property type="entry name" value="SENSOR PROTEIN CREC"/>
    <property type="match status" value="1"/>
</dbReference>
<evidence type="ECO:0000256" key="3">
    <source>
        <dbReference type="ARBA" id="ARBA00012438"/>
    </source>
</evidence>
<evidence type="ECO:0000313" key="14">
    <source>
        <dbReference type="Proteomes" id="UP001174932"/>
    </source>
</evidence>
<dbReference type="Pfam" id="PF00512">
    <property type="entry name" value="HisKA"/>
    <property type="match status" value="1"/>
</dbReference>
<dbReference type="SMART" id="SM00387">
    <property type="entry name" value="HATPase_c"/>
    <property type="match status" value="1"/>
</dbReference>
<comment type="subcellular location">
    <subcellularLocation>
        <location evidence="2">Cell membrane</location>
        <topology evidence="2">Multi-pass membrane protein</topology>
    </subcellularLocation>
</comment>
<keyword evidence="4" id="KW-1003">Cell membrane</keyword>
<dbReference type="Pfam" id="PF02518">
    <property type="entry name" value="HATPase_c"/>
    <property type="match status" value="1"/>
</dbReference>
<dbReference type="EC" id="2.7.13.3" evidence="3"/>
<organism evidence="13 14">
    <name type="scientific">Rhizobium alvei</name>
    <dbReference type="NCBI Taxonomy" id="1132659"/>
    <lineage>
        <taxon>Bacteria</taxon>
        <taxon>Pseudomonadati</taxon>
        <taxon>Pseudomonadota</taxon>
        <taxon>Alphaproteobacteria</taxon>
        <taxon>Hyphomicrobiales</taxon>
        <taxon>Rhizobiaceae</taxon>
        <taxon>Rhizobium/Agrobacterium group</taxon>
        <taxon>Rhizobium</taxon>
    </lineage>
</organism>
<evidence type="ECO:0000259" key="11">
    <source>
        <dbReference type="PROSITE" id="PS50109"/>
    </source>
</evidence>
<name>A0ABT8YQQ9_9HYPH</name>
<dbReference type="InterPro" id="IPR036890">
    <property type="entry name" value="HATPase_C_sf"/>
</dbReference>
<comment type="catalytic activity">
    <reaction evidence="1">
        <text>ATP + protein L-histidine = ADP + protein N-phospho-L-histidine.</text>
        <dbReference type="EC" id="2.7.13.3"/>
    </reaction>
</comment>
<dbReference type="SUPFAM" id="SSF158472">
    <property type="entry name" value="HAMP domain-like"/>
    <property type="match status" value="1"/>
</dbReference>
<dbReference type="CDD" id="cd00075">
    <property type="entry name" value="HATPase"/>
    <property type="match status" value="1"/>
</dbReference>
<dbReference type="SMART" id="SM00304">
    <property type="entry name" value="HAMP"/>
    <property type="match status" value="1"/>
</dbReference>
<protein>
    <recommendedName>
        <fullName evidence="3">histidine kinase</fullName>
        <ecNumber evidence="3">2.7.13.3</ecNumber>
    </recommendedName>
</protein>
<dbReference type="PANTHER" id="PTHR44936:SF10">
    <property type="entry name" value="SENSOR PROTEIN RSTB"/>
    <property type="match status" value="1"/>
</dbReference>
<accession>A0ABT8YQQ9</accession>
<dbReference type="InterPro" id="IPR003660">
    <property type="entry name" value="HAMP_dom"/>
</dbReference>
<dbReference type="PROSITE" id="PS50885">
    <property type="entry name" value="HAMP"/>
    <property type="match status" value="1"/>
</dbReference>
<dbReference type="EMBL" id="JAUOZU010000013">
    <property type="protein sequence ID" value="MDO6965856.1"/>
    <property type="molecule type" value="Genomic_DNA"/>
</dbReference>
<sequence length="416" mass="45890">MIRSRLYIKIYLTVLTSLALVVVIIGTMAYVGRFDGESNFADRLNHFVSVMLMEGKDQPERAEMVDRLADALGADIALYDKQGKFLLGAGAWKREPMQMPSQKSSDRLRDFRATLADGTLVKLRLEPPRPPRFNLIFSILAIAAATAVAAYPAVRHLTRRLDLLRLGVEKWGQGDLTARATVIGKDEIATVARAFNEAANRVEALVNSQKSLLANASHELRSPLARLRMACEIFQHNPSDSMRQEIDKNLAELDELVEEILMKSRLGSNQPIATDQIVDLLALAAEEASLVDASIDGDSVTIRGNERYLRRMIRNLLQNAARHGKPPIDVYLSVTGGNVCLTVRDHGNGLKSHEVERIFEPFYRPEGRSEAAGGWGLGLALVAEIARLHHGRAYYSQPEDGGALFCVELPVEATAA</sequence>
<reference evidence="13" key="1">
    <citation type="journal article" date="2015" name="Int. J. Syst. Evol. Microbiol.">
        <title>Rhizobium alvei sp. nov., isolated from a freshwater river.</title>
        <authorList>
            <person name="Sheu S.Y."/>
            <person name="Huang H.W."/>
            <person name="Young C.C."/>
            <person name="Chen W.M."/>
        </authorList>
    </citation>
    <scope>NUCLEOTIDE SEQUENCE</scope>
    <source>
        <strain evidence="13">TNR-22</strain>
    </source>
</reference>
<evidence type="ECO:0000256" key="7">
    <source>
        <dbReference type="ARBA" id="ARBA00022741"/>
    </source>
</evidence>
<dbReference type="RefSeq" id="WP_304377785.1">
    <property type="nucleotide sequence ID" value="NZ_JAUOZU010000013.1"/>
</dbReference>
<evidence type="ECO:0000256" key="8">
    <source>
        <dbReference type="ARBA" id="ARBA00022777"/>
    </source>
</evidence>
<keyword evidence="10" id="KW-0812">Transmembrane</keyword>
<dbReference type="CDD" id="cd00082">
    <property type="entry name" value="HisKA"/>
    <property type="match status" value="1"/>
</dbReference>
<evidence type="ECO:0000256" key="4">
    <source>
        <dbReference type="ARBA" id="ARBA00022475"/>
    </source>
</evidence>
<proteinExistence type="predicted"/>
<keyword evidence="8" id="KW-0418">Kinase</keyword>
<dbReference type="PRINTS" id="PR00344">
    <property type="entry name" value="BCTRLSENSOR"/>
</dbReference>
<evidence type="ECO:0000256" key="10">
    <source>
        <dbReference type="SAM" id="Phobius"/>
    </source>
</evidence>
<dbReference type="Gene3D" id="1.10.287.130">
    <property type="match status" value="1"/>
</dbReference>
<feature type="domain" description="HAMP" evidence="12">
    <location>
        <begin position="155"/>
        <end position="207"/>
    </location>
</feature>
<reference evidence="13" key="2">
    <citation type="submission" date="2023-07" db="EMBL/GenBank/DDBJ databases">
        <authorList>
            <person name="Shen H."/>
        </authorList>
    </citation>
    <scope>NUCLEOTIDE SEQUENCE</scope>
    <source>
        <strain evidence="13">TNR-22</strain>
    </source>
</reference>
<evidence type="ECO:0000313" key="13">
    <source>
        <dbReference type="EMBL" id="MDO6965856.1"/>
    </source>
</evidence>
<dbReference type="GO" id="GO:0005524">
    <property type="term" value="F:ATP binding"/>
    <property type="evidence" value="ECO:0007669"/>
    <property type="project" value="UniProtKB-KW"/>
</dbReference>
<dbReference type="Gene3D" id="3.30.565.10">
    <property type="entry name" value="Histidine kinase-like ATPase, C-terminal domain"/>
    <property type="match status" value="1"/>
</dbReference>
<evidence type="ECO:0000256" key="5">
    <source>
        <dbReference type="ARBA" id="ARBA00022553"/>
    </source>
</evidence>
<dbReference type="CDD" id="cd06225">
    <property type="entry name" value="HAMP"/>
    <property type="match status" value="1"/>
</dbReference>
<dbReference type="Pfam" id="PF00672">
    <property type="entry name" value="HAMP"/>
    <property type="match status" value="1"/>
</dbReference>
<keyword evidence="10" id="KW-0472">Membrane</keyword>
<keyword evidence="10" id="KW-1133">Transmembrane helix</keyword>
<keyword evidence="6" id="KW-0808">Transferase</keyword>
<evidence type="ECO:0000256" key="9">
    <source>
        <dbReference type="ARBA" id="ARBA00022840"/>
    </source>
</evidence>
<dbReference type="SMART" id="SM00388">
    <property type="entry name" value="HisKA"/>
    <property type="match status" value="1"/>
</dbReference>
<feature type="transmembrane region" description="Helical" evidence="10">
    <location>
        <begin position="133"/>
        <end position="154"/>
    </location>
</feature>
<dbReference type="PROSITE" id="PS50109">
    <property type="entry name" value="HIS_KIN"/>
    <property type="match status" value="1"/>
</dbReference>
<evidence type="ECO:0000259" key="12">
    <source>
        <dbReference type="PROSITE" id="PS50885"/>
    </source>
</evidence>
<evidence type="ECO:0000256" key="6">
    <source>
        <dbReference type="ARBA" id="ARBA00022679"/>
    </source>
</evidence>
<evidence type="ECO:0000256" key="2">
    <source>
        <dbReference type="ARBA" id="ARBA00004651"/>
    </source>
</evidence>
<dbReference type="InterPro" id="IPR050980">
    <property type="entry name" value="2C_sensor_his_kinase"/>
</dbReference>
<dbReference type="SUPFAM" id="SSF55874">
    <property type="entry name" value="ATPase domain of HSP90 chaperone/DNA topoisomerase II/histidine kinase"/>
    <property type="match status" value="1"/>
</dbReference>
<dbReference type="SUPFAM" id="SSF47384">
    <property type="entry name" value="Homodimeric domain of signal transducing histidine kinase"/>
    <property type="match status" value="1"/>
</dbReference>
<dbReference type="InterPro" id="IPR036097">
    <property type="entry name" value="HisK_dim/P_sf"/>
</dbReference>
<evidence type="ECO:0000256" key="1">
    <source>
        <dbReference type="ARBA" id="ARBA00000085"/>
    </source>
</evidence>
<keyword evidence="14" id="KW-1185">Reference proteome</keyword>
<dbReference type="InterPro" id="IPR004358">
    <property type="entry name" value="Sig_transdc_His_kin-like_C"/>
</dbReference>
<dbReference type="InterPro" id="IPR003661">
    <property type="entry name" value="HisK_dim/P_dom"/>
</dbReference>
<dbReference type="InterPro" id="IPR005467">
    <property type="entry name" value="His_kinase_dom"/>
</dbReference>